<dbReference type="AlphaFoldDB" id="A0A7C1CEJ3"/>
<name>A0A7C1CEJ3_9CREN</name>
<dbReference type="EMBL" id="DSAY01000194">
    <property type="protein sequence ID" value="HDP16119.1"/>
    <property type="molecule type" value="Genomic_DNA"/>
</dbReference>
<evidence type="ECO:0000256" key="1">
    <source>
        <dbReference type="SAM" id="MobiDB-lite"/>
    </source>
</evidence>
<feature type="compositionally biased region" description="Basic residues" evidence="1">
    <location>
        <begin position="1"/>
        <end position="11"/>
    </location>
</feature>
<accession>A0A7C1CEJ3</accession>
<reference evidence="2" key="1">
    <citation type="journal article" date="2020" name="mSystems">
        <title>Genome- and Community-Level Interaction Insights into Carbon Utilization and Element Cycling Functions of Hydrothermarchaeota in Hydrothermal Sediment.</title>
        <authorList>
            <person name="Zhou Z."/>
            <person name="Liu Y."/>
            <person name="Xu W."/>
            <person name="Pan J."/>
            <person name="Luo Z.H."/>
            <person name="Li M."/>
        </authorList>
    </citation>
    <scope>NUCLEOTIDE SEQUENCE [LARGE SCALE GENOMIC DNA]</scope>
    <source>
        <strain evidence="2">SpSt-116</strain>
    </source>
</reference>
<comment type="caution">
    <text evidence="2">The sequence shown here is derived from an EMBL/GenBank/DDBJ whole genome shotgun (WGS) entry which is preliminary data.</text>
</comment>
<gene>
    <name evidence="2" type="ORF">ENN26_10155</name>
</gene>
<protein>
    <submittedName>
        <fullName evidence="2">Uncharacterized protein</fullName>
    </submittedName>
</protein>
<feature type="region of interest" description="Disordered" evidence="1">
    <location>
        <begin position="1"/>
        <end position="25"/>
    </location>
</feature>
<proteinExistence type="predicted"/>
<evidence type="ECO:0000313" key="2">
    <source>
        <dbReference type="EMBL" id="HDP16119.1"/>
    </source>
</evidence>
<sequence length="166" mass="18032">MSVKQKSRGISRTRSSSGEKLSSNMDKWREGLEELIRLLEETSSNRGSVDADKLLEILGLVGRLEREIGTGSHQALGSGGPAKGSLESDGLLLIREYVKEAVYRFSVSDDAGSVLAEALSVARALRDLSALAERGVEIIRPEDLVVLGYIDGKPVYSFRQGNSPKR</sequence>
<organism evidence="2">
    <name type="scientific">Thermofilum adornatum</name>
    <dbReference type="NCBI Taxonomy" id="1365176"/>
    <lineage>
        <taxon>Archaea</taxon>
        <taxon>Thermoproteota</taxon>
        <taxon>Thermoprotei</taxon>
        <taxon>Thermofilales</taxon>
        <taxon>Thermofilaceae</taxon>
        <taxon>Thermofilum</taxon>
    </lineage>
</organism>